<feature type="transmembrane region" description="Helical" evidence="9">
    <location>
        <begin position="200"/>
        <end position="219"/>
    </location>
</feature>
<organism evidence="10 11">
    <name type="scientific">Megasphaera hexanoica</name>
    <dbReference type="NCBI Taxonomy" id="1675036"/>
    <lineage>
        <taxon>Bacteria</taxon>
        <taxon>Bacillati</taxon>
        <taxon>Bacillota</taxon>
        <taxon>Negativicutes</taxon>
        <taxon>Veillonellales</taxon>
        <taxon>Veillonellaceae</taxon>
        <taxon>Megasphaera</taxon>
    </lineage>
</organism>
<evidence type="ECO:0000256" key="1">
    <source>
        <dbReference type="ARBA" id="ARBA00004651"/>
    </source>
</evidence>
<dbReference type="GO" id="GO:0015190">
    <property type="term" value="F:L-leucine transmembrane transporter activity"/>
    <property type="evidence" value="ECO:0007669"/>
    <property type="project" value="TreeGrafter"/>
</dbReference>
<dbReference type="GO" id="GO:0005886">
    <property type="term" value="C:plasma membrane"/>
    <property type="evidence" value="ECO:0007669"/>
    <property type="project" value="UniProtKB-SubCell"/>
</dbReference>
<keyword evidence="7 9" id="KW-1133">Transmembrane helix</keyword>
<feature type="transmembrane region" description="Helical" evidence="9">
    <location>
        <begin position="286"/>
        <end position="312"/>
    </location>
</feature>
<keyword evidence="8 9" id="KW-0472">Membrane</keyword>
<reference evidence="10 11" key="1">
    <citation type="submission" date="2020-04" db="EMBL/GenBank/DDBJ databases">
        <authorList>
            <person name="Hitch T.C.A."/>
            <person name="Wylensek D."/>
            <person name="Clavel T."/>
        </authorList>
    </citation>
    <scope>NUCLEOTIDE SEQUENCE [LARGE SCALE GENOMIC DNA]</scope>
    <source>
        <strain evidence="10 11">Oil-RF-744-FAT-WT-6-1</strain>
    </source>
</reference>
<evidence type="ECO:0000256" key="7">
    <source>
        <dbReference type="ARBA" id="ARBA00022989"/>
    </source>
</evidence>
<evidence type="ECO:0000256" key="9">
    <source>
        <dbReference type="RuleBase" id="RU362122"/>
    </source>
</evidence>
<gene>
    <name evidence="10" type="primary">brnQ</name>
    <name evidence="10" type="ORF">HF872_05730</name>
</gene>
<dbReference type="GO" id="GO:0005304">
    <property type="term" value="F:L-valine transmembrane transporter activity"/>
    <property type="evidence" value="ECO:0007669"/>
    <property type="project" value="TreeGrafter"/>
</dbReference>
<dbReference type="Proteomes" id="UP000591071">
    <property type="component" value="Unassembled WGS sequence"/>
</dbReference>
<evidence type="ECO:0000256" key="5">
    <source>
        <dbReference type="ARBA" id="ARBA00022692"/>
    </source>
</evidence>
<dbReference type="GO" id="GO:0015188">
    <property type="term" value="F:L-isoleucine transmembrane transporter activity"/>
    <property type="evidence" value="ECO:0007669"/>
    <property type="project" value="TreeGrafter"/>
</dbReference>
<feature type="transmembrane region" description="Helical" evidence="9">
    <location>
        <begin position="154"/>
        <end position="172"/>
    </location>
</feature>
<evidence type="ECO:0000313" key="11">
    <source>
        <dbReference type="Proteomes" id="UP000591071"/>
    </source>
</evidence>
<dbReference type="PANTHER" id="PTHR30588">
    <property type="entry name" value="BRANCHED-CHAIN AMINO ACID TRANSPORT SYSTEM 2 CARRIER PROTEIN"/>
    <property type="match status" value="1"/>
</dbReference>
<keyword evidence="3 9" id="KW-0813">Transport</keyword>
<feature type="transmembrane region" description="Helical" evidence="9">
    <location>
        <begin position="12"/>
        <end position="30"/>
    </location>
</feature>
<dbReference type="EMBL" id="JABAFG010000007">
    <property type="protein sequence ID" value="NME28122.1"/>
    <property type="molecule type" value="Genomic_DNA"/>
</dbReference>
<keyword evidence="5 9" id="KW-0812">Transmembrane</keyword>
<dbReference type="GO" id="GO:0015820">
    <property type="term" value="P:L-leucine transport"/>
    <property type="evidence" value="ECO:0007669"/>
    <property type="project" value="TreeGrafter"/>
</dbReference>
<keyword evidence="6 9" id="KW-0029">Amino-acid transport</keyword>
<evidence type="ECO:0000256" key="6">
    <source>
        <dbReference type="ARBA" id="ARBA00022970"/>
    </source>
</evidence>
<keyword evidence="4" id="KW-1003">Cell membrane</keyword>
<name>A0A848BQW9_9FIRM</name>
<comment type="subcellular location">
    <subcellularLocation>
        <location evidence="1 9">Cell membrane</location>
        <topology evidence="1 9">Multi-pass membrane protein</topology>
    </subcellularLocation>
</comment>
<feature type="transmembrane region" description="Helical" evidence="9">
    <location>
        <begin position="42"/>
        <end position="67"/>
    </location>
</feature>
<dbReference type="Pfam" id="PF05525">
    <property type="entry name" value="Branch_AA_trans"/>
    <property type="match status" value="1"/>
</dbReference>
<dbReference type="NCBIfam" id="TIGR00796">
    <property type="entry name" value="livcs"/>
    <property type="match status" value="1"/>
</dbReference>
<feature type="transmembrane region" description="Helical" evidence="9">
    <location>
        <begin position="414"/>
        <end position="439"/>
    </location>
</feature>
<dbReference type="RefSeq" id="WP_170087466.1">
    <property type="nucleotide sequence ID" value="NZ_JABAFG010000007.1"/>
</dbReference>
<comment type="similarity">
    <text evidence="2 9">Belongs to the branched chain amino acid transporter family.</text>
</comment>
<evidence type="ECO:0000256" key="4">
    <source>
        <dbReference type="ARBA" id="ARBA00022475"/>
    </source>
</evidence>
<proteinExistence type="inferred from homology"/>
<protein>
    <recommendedName>
        <fullName evidence="9">Branched-chain amino acid transport system carrier protein</fullName>
    </recommendedName>
</protein>
<feature type="transmembrane region" description="Helical" evidence="9">
    <location>
        <begin position="350"/>
        <end position="369"/>
    </location>
</feature>
<evidence type="ECO:0000313" key="10">
    <source>
        <dbReference type="EMBL" id="NME28122.1"/>
    </source>
</evidence>
<dbReference type="AlphaFoldDB" id="A0A848BQW9"/>
<evidence type="ECO:0000256" key="8">
    <source>
        <dbReference type="ARBA" id="ARBA00023136"/>
    </source>
</evidence>
<comment type="caution">
    <text evidence="10">The sequence shown here is derived from an EMBL/GenBank/DDBJ whole genome shotgun (WGS) entry which is preliminary data.</text>
</comment>
<feature type="transmembrane region" description="Helical" evidence="9">
    <location>
        <begin position="324"/>
        <end position="344"/>
    </location>
</feature>
<evidence type="ECO:0000256" key="2">
    <source>
        <dbReference type="ARBA" id="ARBA00008540"/>
    </source>
</evidence>
<dbReference type="PANTHER" id="PTHR30588:SF0">
    <property type="entry name" value="BRANCHED-CHAIN AMINO ACID PERMEASE BRNQ"/>
    <property type="match status" value="1"/>
</dbReference>
<dbReference type="GO" id="GO:0015818">
    <property type="term" value="P:isoleucine transport"/>
    <property type="evidence" value="ECO:0007669"/>
    <property type="project" value="TreeGrafter"/>
</dbReference>
<evidence type="ECO:0000256" key="3">
    <source>
        <dbReference type="ARBA" id="ARBA00022448"/>
    </source>
</evidence>
<sequence>MSKGSNQSSRVIAIGLMLFALFFGAGNLIFPSSMGQNAGYNVWWSVLGFVISGVGLPLAGVLAMGYSGCEDLRQLASRVGLKYGLVFSVVVYLTIGPWFCIPRTGSVSYEIAVRPFLNSGGSDMEMTAFLVLFFIISYWLSANPSKLVDRIGKILTPCLLVTIVMLILKSYLTPMGVPQAPTAHYATASMAAVQGFIDGYGTMDAMGSFVFAILVIKFVKENGADTPQKVTRDVFKAGLLAAACLGFVYVFIADLGATSVQALGILETGAPVLANSALILFGNAGAILLAVIVLLACLSTSIGLLTSCATFFNEIYDRISYTAYLRGFTIVSFLIGTFGLLTIIKTAIPVLMFLYPLTVATIFLTFMHNVFNGNRIVYISTIGFTCFSALISGLETAGVPLGSLSELMNTYVPFQAIGLGWIIFALTGFVVGLIAAAILKKPETLPDEA</sequence>
<feature type="transmembrane region" description="Helical" evidence="9">
    <location>
        <begin position="239"/>
        <end position="266"/>
    </location>
</feature>
<accession>A0A848BQW9</accession>
<feature type="transmembrane region" description="Helical" evidence="9">
    <location>
        <begin position="79"/>
        <end position="99"/>
    </location>
</feature>
<dbReference type="InterPro" id="IPR004685">
    <property type="entry name" value="Brnchd-chn_aa_trnsp_Livcs"/>
</dbReference>
<comment type="function">
    <text evidence="9">Component of the transport system for branched-chain amino acids.</text>
</comment>
<feature type="transmembrane region" description="Helical" evidence="9">
    <location>
        <begin position="376"/>
        <end position="394"/>
    </location>
</feature>
<feature type="transmembrane region" description="Helical" evidence="9">
    <location>
        <begin position="126"/>
        <end position="142"/>
    </location>
</feature>